<evidence type="ECO:0000313" key="1">
    <source>
        <dbReference type="EMBL" id="PKK56629.1"/>
    </source>
</evidence>
<protein>
    <recommendedName>
        <fullName evidence="3">SWIM-type domain-containing protein</fullName>
    </recommendedName>
</protein>
<dbReference type="VEuPathDB" id="FungiDB:RhiirA1_474212"/>
<organism evidence="1 2">
    <name type="scientific">Rhizophagus irregularis</name>
    <dbReference type="NCBI Taxonomy" id="588596"/>
    <lineage>
        <taxon>Eukaryota</taxon>
        <taxon>Fungi</taxon>
        <taxon>Fungi incertae sedis</taxon>
        <taxon>Mucoromycota</taxon>
        <taxon>Glomeromycotina</taxon>
        <taxon>Glomeromycetes</taxon>
        <taxon>Glomerales</taxon>
        <taxon>Glomeraceae</taxon>
        <taxon>Rhizophagus</taxon>
    </lineage>
</organism>
<gene>
    <name evidence="1" type="ORF">RhiirC2_858535</name>
</gene>
<name>A0A2N1M4U2_9GLOM</name>
<dbReference type="VEuPathDB" id="FungiDB:FUN_019148"/>
<dbReference type="EMBL" id="LLXL01005355">
    <property type="protein sequence ID" value="PKK56629.1"/>
    <property type="molecule type" value="Genomic_DNA"/>
</dbReference>
<accession>A0A2N1M4U2</accession>
<sequence>MKAAKPRIEAKSIKKAFPGINGGEQECEWALWARQHSPLLLQVTSTNPLESYHSEIKRLTSSKHGLIGAIQNIVNIDLKKCSDSEKVVFDFCTKKISSHGVEDDIIEEIHKFPFPFQRLIVKEACAVMNRLEKGKGVPGLTSLDCHCLFQNRYLLPCKHIFHEHMYGNTKLLTANVWKMFQGMFEESSFEVYESRESVITFVQTEKQKEVENRRLTIAELTEIDTGRSKRWVTLGRQRLISLC</sequence>
<comment type="caution">
    <text evidence="1">The sequence shown here is derived from an EMBL/GenBank/DDBJ whole genome shotgun (WGS) entry which is preliminary data.</text>
</comment>
<reference evidence="1 2" key="2">
    <citation type="submission" date="2017-10" db="EMBL/GenBank/DDBJ databases">
        <title>Extensive intraspecific genome diversity in a model arbuscular mycorrhizal fungus.</title>
        <authorList>
            <person name="Chen E.C.H."/>
            <person name="Morin E."/>
            <person name="Baudet D."/>
            <person name="Noel J."/>
            <person name="Ndikumana S."/>
            <person name="Charron P."/>
            <person name="St-Onge C."/>
            <person name="Giorgi J."/>
            <person name="Grigoriev I.V."/>
            <person name="Roux C."/>
            <person name="Martin F.M."/>
            <person name="Corradi N."/>
        </authorList>
    </citation>
    <scope>NUCLEOTIDE SEQUENCE [LARGE SCALE GENOMIC DNA]</scope>
    <source>
        <strain evidence="1 2">C2</strain>
    </source>
</reference>
<proteinExistence type="predicted"/>
<evidence type="ECO:0008006" key="3">
    <source>
        <dbReference type="Google" id="ProtNLM"/>
    </source>
</evidence>
<reference evidence="1 2" key="1">
    <citation type="submission" date="2016-04" db="EMBL/GenBank/DDBJ databases">
        <title>Genome analyses suggest a sexual origin of heterokaryosis in a supposedly ancient asexual fungus.</title>
        <authorList>
            <person name="Ropars J."/>
            <person name="Sedzielewska K."/>
            <person name="Noel J."/>
            <person name="Charron P."/>
            <person name="Farinelli L."/>
            <person name="Marton T."/>
            <person name="Kruger M."/>
            <person name="Pelin A."/>
            <person name="Brachmann A."/>
            <person name="Corradi N."/>
        </authorList>
    </citation>
    <scope>NUCLEOTIDE SEQUENCE [LARGE SCALE GENOMIC DNA]</scope>
    <source>
        <strain evidence="1 2">C2</strain>
    </source>
</reference>
<dbReference type="VEuPathDB" id="FungiDB:RhiirFUN_023441"/>
<dbReference type="AlphaFoldDB" id="A0A2N1M4U2"/>
<dbReference type="Proteomes" id="UP000233469">
    <property type="component" value="Unassembled WGS sequence"/>
</dbReference>
<evidence type="ECO:0000313" key="2">
    <source>
        <dbReference type="Proteomes" id="UP000233469"/>
    </source>
</evidence>